<feature type="binding site" evidence="3">
    <location>
        <position position="182"/>
    </location>
    <ligand>
        <name>a divalent metal cation</name>
        <dbReference type="ChEBI" id="CHEBI:60240"/>
    </ligand>
</feature>
<evidence type="ECO:0000313" key="6">
    <source>
        <dbReference type="EMBL" id="CAH1723933.1"/>
    </source>
</evidence>
<feature type="binding site" evidence="3">
    <location>
        <position position="39"/>
    </location>
    <ligand>
        <name>a divalent metal cation</name>
        <dbReference type="ChEBI" id="CHEBI:60240"/>
    </ligand>
</feature>
<dbReference type="GO" id="GO:0005509">
    <property type="term" value="F:calcium ion binding"/>
    <property type="evidence" value="ECO:0007669"/>
    <property type="project" value="TreeGrafter"/>
</dbReference>
<feature type="binding site" evidence="3">
    <location>
        <position position="128"/>
    </location>
    <ligand>
        <name>substrate</name>
    </ligand>
</feature>
<dbReference type="InterPro" id="IPR011042">
    <property type="entry name" value="6-blade_b-propeller_TolB-like"/>
</dbReference>
<evidence type="ECO:0000259" key="5">
    <source>
        <dbReference type="Pfam" id="PF08450"/>
    </source>
</evidence>
<evidence type="ECO:0000256" key="1">
    <source>
        <dbReference type="ARBA" id="ARBA00008853"/>
    </source>
</evidence>
<dbReference type="PANTHER" id="PTHR10907:SF66">
    <property type="entry name" value="MIP34848P1-RELATED"/>
    <property type="match status" value="1"/>
</dbReference>
<sequence>MSVFSCYIVFLSWVALSCAVNYNDATIKEVAGDVLEVGEGPFWDSENNVLYFVDISQHRVYRFFQTRLEHIQLNEEVSFVIPVAGQQGLFVIGLGTTLASLRWNLHENIYKVVELAIVDHDKVGNRWNDAKADVNGYLWAGTMGFEDAAGNIPRGRGTLFKLNDTGCFQNLDPVLPDVSVSNGLAWNDDGTRMYYIDSPTRQIELFDYDPATATISNRRTFYDFKTDNIPGVPDGMTIDAYSNLWIANYNGAQV</sequence>
<dbReference type="Pfam" id="PF08450">
    <property type="entry name" value="SGL"/>
    <property type="match status" value="1"/>
</dbReference>
<reference evidence="6" key="2">
    <citation type="submission" date="2022-10" db="EMBL/GenBank/DDBJ databases">
        <authorList>
            <consortium name="ENA_rothamsted_submissions"/>
            <consortium name="culmorum"/>
            <person name="King R."/>
        </authorList>
    </citation>
    <scope>NUCLEOTIDE SEQUENCE</scope>
</reference>
<dbReference type="PRINTS" id="PR01790">
    <property type="entry name" value="SMP30FAMILY"/>
</dbReference>
<dbReference type="GO" id="GO:0004341">
    <property type="term" value="F:gluconolactonase activity"/>
    <property type="evidence" value="ECO:0007669"/>
    <property type="project" value="TreeGrafter"/>
</dbReference>
<proteinExistence type="inferred from homology"/>
<dbReference type="EMBL" id="OU899035">
    <property type="protein sequence ID" value="CAH1723933.1"/>
    <property type="molecule type" value="Genomic_DNA"/>
</dbReference>
<evidence type="ECO:0000256" key="2">
    <source>
        <dbReference type="PIRSR" id="PIRSR605511-1"/>
    </source>
</evidence>
<reference evidence="6" key="1">
    <citation type="submission" date="2022-02" db="EMBL/GenBank/DDBJ databases">
        <authorList>
            <person name="King R."/>
        </authorList>
    </citation>
    <scope>NUCLEOTIDE SEQUENCE</scope>
</reference>
<feature type="binding site" evidence="3">
    <location>
        <position position="126"/>
    </location>
    <ligand>
        <name>substrate</name>
    </ligand>
</feature>
<dbReference type="Gene3D" id="2.120.10.30">
    <property type="entry name" value="TolB, C-terminal domain"/>
    <property type="match status" value="1"/>
</dbReference>
<keyword evidence="4" id="KW-0732">Signal</keyword>
<feature type="chain" id="PRO_5040162964" description="SMP-30/Gluconolactonase/LRE-like region domain-containing protein" evidence="4">
    <location>
        <begin position="20"/>
        <end position="254"/>
    </location>
</feature>
<dbReference type="GO" id="GO:0019853">
    <property type="term" value="P:L-ascorbic acid biosynthetic process"/>
    <property type="evidence" value="ECO:0007669"/>
    <property type="project" value="TreeGrafter"/>
</dbReference>
<keyword evidence="3" id="KW-0862">Zinc</keyword>
<feature type="binding site" evidence="3">
    <location>
        <position position="146"/>
    </location>
    <ligand>
        <name>substrate</name>
    </ligand>
</feature>
<dbReference type="PANTHER" id="PTHR10907">
    <property type="entry name" value="REGUCALCIN"/>
    <property type="match status" value="1"/>
</dbReference>
<feature type="active site" description="Proton donor/acceptor" evidence="2">
    <location>
        <position position="234"/>
    </location>
</feature>
<dbReference type="InterPro" id="IPR005511">
    <property type="entry name" value="SMP-30"/>
</dbReference>
<comment type="similarity">
    <text evidence="1">Belongs to the SMP-30/CGR1 family.</text>
</comment>
<feature type="binding site" evidence="3">
    <location>
        <position position="234"/>
    </location>
    <ligand>
        <name>a divalent metal cation</name>
        <dbReference type="ChEBI" id="CHEBI:60240"/>
    </ligand>
</feature>
<evidence type="ECO:0000313" key="7">
    <source>
        <dbReference type="Proteomes" id="UP001154329"/>
    </source>
</evidence>
<organism evidence="6 7">
    <name type="scientific">Aphis gossypii</name>
    <name type="common">Cotton aphid</name>
    <dbReference type="NCBI Taxonomy" id="80765"/>
    <lineage>
        <taxon>Eukaryota</taxon>
        <taxon>Metazoa</taxon>
        <taxon>Ecdysozoa</taxon>
        <taxon>Arthropoda</taxon>
        <taxon>Hexapoda</taxon>
        <taxon>Insecta</taxon>
        <taxon>Pterygota</taxon>
        <taxon>Neoptera</taxon>
        <taxon>Paraneoptera</taxon>
        <taxon>Hemiptera</taxon>
        <taxon>Sternorrhyncha</taxon>
        <taxon>Aphidomorpha</taxon>
        <taxon>Aphidoidea</taxon>
        <taxon>Aphididae</taxon>
        <taxon>Aphidini</taxon>
        <taxon>Aphis</taxon>
        <taxon>Aphis</taxon>
    </lineage>
</organism>
<gene>
    <name evidence="6" type="ORF">APHIGO_LOCUS5341</name>
</gene>
<keyword evidence="3" id="KW-0479">Metal-binding</keyword>
<dbReference type="Proteomes" id="UP001154329">
    <property type="component" value="Chromosome 2"/>
</dbReference>
<evidence type="ECO:0000256" key="4">
    <source>
        <dbReference type="SAM" id="SignalP"/>
    </source>
</evidence>
<evidence type="ECO:0000256" key="3">
    <source>
        <dbReference type="PIRSR" id="PIRSR605511-2"/>
    </source>
</evidence>
<feature type="domain" description="SMP-30/Gluconolactonase/LRE-like region" evidence="5">
    <location>
        <begin position="37"/>
        <end position="254"/>
    </location>
</feature>
<feature type="signal peptide" evidence="4">
    <location>
        <begin position="1"/>
        <end position="19"/>
    </location>
</feature>
<dbReference type="InterPro" id="IPR013658">
    <property type="entry name" value="SGL"/>
</dbReference>
<name>A0A9P0NJ90_APHGO</name>
<keyword evidence="7" id="KW-1185">Reference proteome</keyword>
<accession>A0A9P0NJ90</accession>
<dbReference type="AlphaFoldDB" id="A0A9P0NJ90"/>
<dbReference type="SUPFAM" id="SSF63829">
    <property type="entry name" value="Calcium-dependent phosphotriesterase"/>
    <property type="match status" value="1"/>
</dbReference>
<protein>
    <recommendedName>
        <fullName evidence="5">SMP-30/Gluconolactonase/LRE-like region domain-containing protein</fullName>
    </recommendedName>
</protein>
<comment type="cofactor">
    <cofactor evidence="3">
        <name>Zn(2+)</name>
        <dbReference type="ChEBI" id="CHEBI:29105"/>
    </cofactor>
    <text evidence="3">Binds 1 divalent metal cation per subunit.</text>
</comment>